<reference evidence="1 2" key="1">
    <citation type="submission" date="2014-06" db="EMBL/GenBank/DDBJ databases">
        <authorList>
            <person name="Bishop-Lilly K.A."/>
            <person name="Broomall S.M."/>
            <person name="Chain P.S."/>
            <person name="Chertkov O."/>
            <person name="Coyne S.R."/>
            <person name="Daligault H.E."/>
            <person name="Davenport K.W."/>
            <person name="Erkkila T."/>
            <person name="Frey K.G."/>
            <person name="Gibbons H.S."/>
            <person name="Gu W."/>
            <person name="Jaissle J."/>
            <person name="Johnson S.L."/>
            <person name="Koroleva G.I."/>
            <person name="Ladner J.T."/>
            <person name="Lo C.-C."/>
            <person name="Minogue T.D."/>
            <person name="Munk C."/>
            <person name="Palacios G.F."/>
            <person name="Redden C.L."/>
            <person name="Rosenzweig C.N."/>
            <person name="Scholz M.B."/>
            <person name="Teshima H."/>
            <person name="Xu Y."/>
        </authorList>
    </citation>
    <scope>NUCLEOTIDE SEQUENCE [LARGE SCALE GENOMIC DNA]</scope>
    <source>
        <strain evidence="1 2">DWS 37UF10B-2</strain>
    </source>
</reference>
<dbReference type="Proteomes" id="UP000029575">
    <property type="component" value="Unassembled WGS sequence"/>
</dbReference>
<accession>A0AA88Z4V3</accession>
<name>A0AA88Z4V3_BURCE</name>
<comment type="caution">
    <text evidence="1">The sequence shown here is derived from an EMBL/GenBank/DDBJ whole genome shotgun (WGS) entry which is preliminary data.</text>
</comment>
<dbReference type="AlphaFoldDB" id="A0AA88Z4V3"/>
<evidence type="ECO:0000313" key="1">
    <source>
        <dbReference type="EMBL" id="KGB99018.1"/>
    </source>
</evidence>
<sequence length="83" mass="9072">MDSNRALFCGEGRLRDRSQFAGMPLRVAGARGLLVGELPCTDQVLGSGPSRRAEQRGEQIRPHKFQDDHFGSFACICFSSSGE</sequence>
<evidence type="ECO:0000313" key="2">
    <source>
        <dbReference type="Proteomes" id="UP000029575"/>
    </source>
</evidence>
<dbReference type="EMBL" id="JPGD01000005">
    <property type="protein sequence ID" value="KGB99018.1"/>
    <property type="molecule type" value="Genomic_DNA"/>
</dbReference>
<protein>
    <submittedName>
        <fullName evidence="1">Uncharacterized protein</fullName>
    </submittedName>
</protein>
<organism evidence="1 2">
    <name type="scientific">Burkholderia cepacia</name>
    <name type="common">Pseudomonas cepacia</name>
    <dbReference type="NCBI Taxonomy" id="292"/>
    <lineage>
        <taxon>Bacteria</taxon>
        <taxon>Pseudomonadati</taxon>
        <taxon>Pseudomonadota</taxon>
        <taxon>Betaproteobacteria</taxon>
        <taxon>Burkholderiales</taxon>
        <taxon>Burkholderiaceae</taxon>
        <taxon>Burkholderia</taxon>
        <taxon>Burkholderia cepacia complex</taxon>
    </lineage>
</organism>
<proteinExistence type="predicted"/>
<gene>
    <name evidence="1" type="ORF">DM43_3510</name>
</gene>